<dbReference type="Proteomes" id="UP000518605">
    <property type="component" value="Unassembled WGS sequence"/>
</dbReference>
<comment type="caution">
    <text evidence="2">The sequence shown here is derived from an EMBL/GenBank/DDBJ whole genome shotgun (WGS) entry which is preliminary data.</text>
</comment>
<accession>A0A7W5CAA1</accession>
<organism evidence="2 3">
    <name type="scientific">Paenibacillus endophyticus</name>
    <dbReference type="NCBI Taxonomy" id="1294268"/>
    <lineage>
        <taxon>Bacteria</taxon>
        <taxon>Bacillati</taxon>
        <taxon>Bacillota</taxon>
        <taxon>Bacilli</taxon>
        <taxon>Bacillales</taxon>
        <taxon>Paenibacillaceae</taxon>
        <taxon>Paenibacillus</taxon>
    </lineage>
</organism>
<keyword evidence="1" id="KW-0472">Membrane</keyword>
<evidence type="ECO:0000256" key="1">
    <source>
        <dbReference type="SAM" id="Phobius"/>
    </source>
</evidence>
<proteinExistence type="predicted"/>
<feature type="transmembrane region" description="Helical" evidence="1">
    <location>
        <begin position="20"/>
        <end position="37"/>
    </location>
</feature>
<evidence type="ECO:0000313" key="2">
    <source>
        <dbReference type="EMBL" id="MBB3154037.1"/>
    </source>
</evidence>
<dbReference type="AlphaFoldDB" id="A0A7W5CAA1"/>
<keyword evidence="3" id="KW-1185">Reference proteome</keyword>
<protein>
    <submittedName>
        <fullName evidence="2">Uncharacterized protein</fullName>
    </submittedName>
</protein>
<gene>
    <name evidence="2" type="ORF">FHS16_004113</name>
</gene>
<evidence type="ECO:0000313" key="3">
    <source>
        <dbReference type="Proteomes" id="UP000518605"/>
    </source>
</evidence>
<dbReference type="EMBL" id="JACHXW010000013">
    <property type="protein sequence ID" value="MBB3154037.1"/>
    <property type="molecule type" value="Genomic_DNA"/>
</dbReference>
<reference evidence="2 3" key="1">
    <citation type="submission" date="2020-08" db="EMBL/GenBank/DDBJ databases">
        <title>Genomic Encyclopedia of Type Strains, Phase III (KMG-III): the genomes of soil and plant-associated and newly described type strains.</title>
        <authorList>
            <person name="Whitman W."/>
        </authorList>
    </citation>
    <scope>NUCLEOTIDE SEQUENCE [LARGE SCALE GENOMIC DNA]</scope>
    <source>
        <strain evidence="2 3">CECT 8234</strain>
    </source>
</reference>
<keyword evidence="1" id="KW-1133">Transmembrane helix</keyword>
<sequence length="54" mass="6408">MMWKIIFPVKKERIGFYPAALFYNLEVVISAAFNWFMSRALSQREPLGSDQVYF</sequence>
<keyword evidence="1" id="KW-0812">Transmembrane</keyword>
<name>A0A7W5CAA1_9BACL</name>